<keyword evidence="3" id="KW-1185">Reference proteome</keyword>
<organism evidence="2 3">
    <name type="scientific">Asparagus officinalis</name>
    <name type="common">Garden asparagus</name>
    <dbReference type="NCBI Taxonomy" id="4686"/>
    <lineage>
        <taxon>Eukaryota</taxon>
        <taxon>Viridiplantae</taxon>
        <taxon>Streptophyta</taxon>
        <taxon>Embryophyta</taxon>
        <taxon>Tracheophyta</taxon>
        <taxon>Spermatophyta</taxon>
        <taxon>Magnoliopsida</taxon>
        <taxon>Liliopsida</taxon>
        <taxon>Asparagales</taxon>
        <taxon>Asparagaceae</taxon>
        <taxon>Asparagoideae</taxon>
        <taxon>Asparagus</taxon>
    </lineage>
</organism>
<reference evidence="3" key="1">
    <citation type="journal article" date="2017" name="Nat. Commun.">
        <title>The asparagus genome sheds light on the origin and evolution of a young Y chromosome.</title>
        <authorList>
            <person name="Harkess A."/>
            <person name="Zhou J."/>
            <person name="Xu C."/>
            <person name="Bowers J.E."/>
            <person name="Van der Hulst R."/>
            <person name="Ayyampalayam S."/>
            <person name="Mercati F."/>
            <person name="Riccardi P."/>
            <person name="McKain M.R."/>
            <person name="Kakrana A."/>
            <person name="Tang H."/>
            <person name="Ray J."/>
            <person name="Groenendijk J."/>
            <person name="Arikit S."/>
            <person name="Mathioni S.M."/>
            <person name="Nakano M."/>
            <person name="Shan H."/>
            <person name="Telgmann-Rauber A."/>
            <person name="Kanno A."/>
            <person name="Yue Z."/>
            <person name="Chen H."/>
            <person name="Li W."/>
            <person name="Chen Y."/>
            <person name="Xu X."/>
            <person name="Zhang Y."/>
            <person name="Luo S."/>
            <person name="Chen H."/>
            <person name="Gao J."/>
            <person name="Mao Z."/>
            <person name="Pires J.C."/>
            <person name="Luo M."/>
            <person name="Kudrna D."/>
            <person name="Wing R.A."/>
            <person name="Meyers B.C."/>
            <person name="Yi K."/>
            <person name="Kong H."/>
            <person name="Lavrijsen P."/>
            <person name="Sunseri F."/>
            <person name="Falavigna A."/>
            <person name="Ye Y."/>
            <person name="Leebens-Mack J.H."/>
            <person name="Chen G."/>
        </authorList>
    </citation>
    <scope>NUCLEOTIDE SEQUENCE [LARGE SCALE GENOMIC DNA]</scope>
    <source>
        <strain evidence="3">cv. DH0086</strain>
    </source>
</reference>
<accession>A0A5P1FUS4</accession>
<dbReference type="Proteomes" id="UP000243459">
    <property type="component" value="Chromosome 1"/>
</dbReference>
<feature type="compositionally biased region" description="Basic and acidic residues" evidence="1">
    <location>
        <begin position="114"/>
        <end position="123"/>
    </location>
</feature>
<proteinExistence type="predicted"/>
<protein>
    <submittedName>
        <fullName evidence="2">Uncharacterized protein</fullName>
    </submittedName>
</protein>
<dbReference type="AlphaFoldDB" id="A0A5P1FUS4"/>
<evidence type="ECO:0000313" key="2">
    <source>
        <dbReference type="EMBL" id="ONK81734.1"/>
    </source>
</evidence>
<evidence type="ECO:0000313" key="3">
    <source>
        <dbReference type="Proteomes" id="UP000243459"/>
    </source>
</evidence>
<gene>
    <name evidence="2" type="ORF">A4U43_C01F32340</name>
</gene>
<dbReference type="EMBL" id="CM007381">
    <property type="protein sequence ID" value="ONK81734.1"/>
    <property type="molecule type" value="Genomic_DNA"/>
</dbReference>
<name>A0A5P1FUS4_ASPOF</name>
<sequence length="168" mass="17863">MAGRHDISRDRGSGSVHVSVSGYAHTHVKGAHSAGSDQQSAQVIQKNVNTAGKSDNVHLEETMAGRHDIARDQDRGSGSVNVSVSGYAHTHVQGAHSAGSDQQSAQVMAKGSSSKHEEQRFETALRSVSGHAHNHMSQRVEVVQPEIGQSVSGHAQNHMSQRFPCACD</sequence>
<evidence type="ECO:0000256" key="1">
    <source>
        <dbReference type="SAM" id="MobiDB-lite"/>
    </source>
</evidence>
<feature type="region of interest" description="Disordered" evidence="1">
    <location>
        <begin position="92"/>
        <end position="124"/>
    </location>
</feature>
<dbReference type="Gramene" id="ONK81734">
    <property type="protein sequence ID" value="ONK81734"/>
    <property type="gene ID" value="A4U43_C01F32340"/>
</dbReference>